<dbReference type="FunFam" id="3.30.40.10:FF:000342">
    <property type="entry name" value="Histone deacetylase 6"/>
    <property type="match status" value="1"/>
</dbReference>
<reference evidence="16" key="1">
    <citation type="submission" date="2023-06" db="EMBL/GenBank/DDBJ databases">
        <title>Genomic analysis of the entomopathogenic nematode Steinernema hermaphroditum.</title>
        <authorList>
            <person name="Schwarz E.M."/>
            <person name="Heppert J.K."/>
            <person name="Baniya A."/>
            <person name="Schwartz H.T."/>
            <person name="Tan C.-H."/>
            <person name="Antoshechkin I."/>
            <person name="Sternberg P.W."/>
            <person name="Goodrich-Blair H."/>
            <person name="Dillman A.R."/>
        </authorList>
    </citation>
    <scope>NUCLEOTIDE SEQUENCE</scope>
    <source>
        <strain evidence="16">PS9179</strain>
        <tissue evidence="16">Whole animal</tissue>
    </source>
</reference>
<dbReference type="SUPFAM" id="SSF57850">
    <property type="entry name" value="RING/U-box"/>
    <property type="match status" value="1"/>
</dbReference>
<comment type="cofactor">
    <cofactor evidence="1">
        <name>Zn(2+)</name>
        <dbReference type="ChEBI" id="CHEBI:29105"/>
    </cofactor>
</comment>
<proteinExistence type="inferred from homology"/>
<gene>
    <name evidence="16" type="ORF">QR680_002447</name>
</gene>
<keyword evidence="10" id="KW-0156">Chromatin regulator</keyword>
<evidence type="ECO:0000256" key="1">
    <source>
        <dbReference type="ARBA" id="ARBA00001947"/>
    </source>
</evidence>
<keyword evidence="8" id="KW-0378">Hydrolase</keyword>
<evidence type="ECO:0000256" key="14">
    <source>
        <dbReference type="PROSITE-ProRule" id="PRU00502"/>
    </source>
</evidence>
<comment type="subcellular location">
    <subcellularLocation>
        <location evidence="2">Nucleus</location>
    </subcellularLocation>
</comment>
<comment type="similarity">
    <text evidence="3">Belongs to the histone deacetylase family. HD type 2 subfamily.</text>
</comment>
<keyword evidence="17" id="KW-1185">Reference proteome</keyword>
<dbReference type="GO" id="GO:0006325">
    <property type="term" value="P:chromatin organization"/>
    <property type="evidence" value="ECO:0007669"/>
    <property type="project" value="UniProtKB-KW"/>
</dbReference>
<evidence type="ECO:0000256" key="3">
    <source>
        <dbReference type="ARBA" id="ARBA00007738"/>
    </source>
</evidence>
<evidence type="ECO:0000256" key="2">
    <source>
        <dbReference type="ARBA" id="ARBA00004123"/>
    </source>
</evidence>
<keyword evidence="7 14" id="KW-0863">Zinc-finger</keyword>
<dbReference type="Gene3D" id="3.30.40.10">
    <property type="entry name" value="Zinc/RING finger domain, C3HC4 (zinc finger)"/>
    <property type="match status" value="1"/>
</dbReference>
<dbReference type="PROSITE" id="PS50271">
    <property type="entry name" value="ZF_UBP"/>
    <property type="match status" value="1"/>
</dbReference>
<evidence type="ECO:0000256" key="10">
    <source>
        <dbReference type="ARBA" id="ARBA00022853"/>
    </source>
</evidence>
<accession>A0AA39LIC9</accession>
<evidence type="ECO:0000256" key="8">
    <source>
        <dbReference type="ARBA" id="ARBA00022801"/>
    </source>
</evidence>
<dbReference type="PANTHER" id="PTHR47665">
    <property type="entry name" value="HISTONE DEACETYLASE-LIKE PROTEIN"/>
    <property type="match status" value="1"/>
</dbReference>
<keyword evidence="5" id="KW-0479">Metal-binding</keyword>
<feature type="domain" description="UBP-type" evidence="15">
    <location>
        <begin position="29"/>
        <end position="127"/>
    </location>
</feature>
<keyword evidence="13" id="KW-0539">Nucleus</keyword>
<dbReference type="Proteomes" id="UP001175271">
    <property type="component" value="Unassembled WGS sequence"/>
</dbReference>
<protein>
    <recommendedName>
        <fullName evidence="15">UBP-type domain-containing protein</fullName>
    </recommendedName>
</protein>
<keyword evidence="4" id="KW-0678">Repressor</keyword>
<dbReference type="PANTHER" id="PTHR47665:SF1">
    <property type="entry name" value="HISTONE DEACETYLASE-LIKE PROTEIN"/>
    <property type="match status" value="1"/>
</dbReference>
<evidence type="ECO:0000313" key="17">
    <source>
        <dbReference type="Proteomes" id="UP001175271"/>
    </source>
</evidence>
<dbReference type="Pfam" id="PF02148">
    <property type="entry name" value="zf-UBP"/>
    <property type="match status" value="1"/>
</dbReference>
<sequence>MADQPGTSSGITSSSNGFIEPLFAVHPLPECPHLNQVKDVPSLGIDARVKCGKCDNVGENWICLGCYEVHCGRHVNEHALYHFLETEHAMALSLADLSVWCYVCDSYVHNDVLTPAKRVAHISKFGCDIGE</sequence>
<dbReference type="SMART" id="SM00290">
    <property type="entry name" value="ZnF_UBP"/>
    <property type="match status" value="1"/>
</dbReference>
<keyword evidence="12" id="KW-0804">Transcription</keyword>
<organism evidence="16 17">
    <name type="scientific">Steinernema hermaphroditum</name>
    <dbReference type="NCBI Taxonomy" id="289476"/>
    <lineage>
        <taxon>Eukaryota</taxon>
        <taxon>Metazoa</taxon>
        <taxon>Ecdysozoa</taxon>
        <taxon>Nematoda</taxon>
        <taxon>Chromadorea</taxon>
        <taxon>Rhabditida</taxon>
        <taxon>Tylenchina</taxon>
        <taxon>Panagrolaimomorpha</taxon>
        <taxon>Strongyloidoidea</taxon>
        <taxon>Steinernematidae</taxon>
        <taxon>Steinernema</taxon>
    </lineage>
</organism>
<dbReference type="EMBL" id="JAUCMV010000005">
    <property type="protein sequence ID" value="KAK0398149.1"/>
    <property type="molecule type" value="Genomic_DNA"/>
</dbReference>
<dbReference type="GO" id="GO:0008270">
    <property type="term" value="F:zinc ion binding"/>
    <property type="evidence" value="ECO:0007669"/>
    <property type="project" value="UniProtKB-KW"/>
</dbReference>
<evidence type="ECO:0000256" key="9">
    <source>
        <dbReference type="ARBA" id="ARBA00022833"/>
    </source>
</evidence>
<evidence type="ECO:0000256" key="12">
    <source>
        <dbReference type="ARBA" id="ARBA00023163"/>
    </source>
</evidence>
<evidence type="ECO:0000256" key="7">
    <source>
        <dbReference type="ARBA" id="ARBA00022771"/>
    </source>
</evidence>
<comment type="caution">
    <text evidence="16">The sequence shown here is derived from an EMBL/GenBank/DDBJ whole genome shotgun (WGS) entry which is preliminary data.</text>
</comment>
<evidence type="ECO:0000259" key="15">
    <source>
        <dbReference type="PROSITE" id="PS50271"/>
    </source>
</evidence>
<dbReference type="InterPro" id="IPR001607">
    <property type="entry name" value="Znf_UBP"/>
</dbReference>
<dbReference type="AlphaFoldDB" id="A0AA39LIC9"/>
<keyword evidence="11" id="KW-0805">Transcription regulation</keyword>
<name>A0AA39LIC9_9BILA</name>
<dbReference type="GO" id="GO:0016787">
    <property type="term" value="F:hydrolase activity"/>
    <property type="evidence" value="ECO:0007669"/>
    <property type="project" value="UniProtKB-KW"/>
</dbReference>
<dbReference type="GO" id="GO:0005634">
    <property type="term" value="C:nucleus"/>
    <property type="evidence" value="ECO:0007669"/>
    <property type="project" value="UniProtKB-SubCell"/>
</dbReference>
<keyword evidence="9" id="KW-0862">Zinc</keyword>
<evidence type="ECO:0000256" key="6">
    <source>
        <dbReference type="ARBA" id="ARBA00022737"/>
    </source>
</evidence>
<keyword evidence="6" id="KW-0677">Repeat</keyword>
<evidence type="ECO:0000256" key="11">
    <source>
        <dbReference type="ARBA" id="ARBA00023015"/>
    </source>
</evidence>
<evidence type="ECO:0000256" key="13">
    <source>
        <dbReference type="ARBA" id="ARBA00023242"/>
    </source>
</evidence>
<evidence type="ECO:0000313" key="16">
    <source>
        <dbReference type="EMBL" id="KAK0398149.1"/>
    </source>
</evidence>
<evidence type="ECO:0000256" key="4">
    <source>
        <dbReference type="ARBA" id="ARBA00022491"/>
    </source>
</evidence>
<dbReference type="InterPro" id="IPR013083">
    <property type="entry name" value="Znf_RING/FYVE/PHD"/>
</dbReference>
<evidence type="ECO:0000256" key="5">
    <source>
        <dbReference type="ARBA" id="ARBA00022723"/>
    </source>
</evidence>